<comment type="caution">
    <text evidence="1">The sequence shown here is derived from an EMBL/GenBank/DDBJ whole genome shotgun (WGS) entry which is preliminary data.</text>
</comment>
<keyword evidence="2" id="KW-1185">Reference proteome</keyword>
<name>A0ACB9Z942_9PEZI</name>
<dbReference type="Proteomes" id="UP001497700">
    <property type="component" value="Unassembled WGS sequence"/>
</dbReference>
<organism evidence="1 2">
    <name type="scientific">Hypoxylon rubiginosum</name>
    <dbReference type="NCBI Taxonomy" id="110542"/>
    <lineage>
        <taxon>Eukaryota</taxon>
        <taxon>Fungi</taxon>
        <taxon>Dikarya</taxon>
        <taxon>Ascomycota</taxon>
        <taxon>Pezizomycotina</taxon>
        <taxon>Sordariomycetes</taxon>
        <taxon>Xylariomycetidae</taxon>
        <taxon>Xylariales</taxon>
        <taxon>Hypoxylaceae</taxon>
        <taxon>Hypoxylon</taxon>
    </lineage>
</organism>
<accession>A0ACB9Z942</accession>
<sequence length="277" mass="29906">MATPTLPADWTPDKQGCLRTNDYWIWDYEVAADRRTVLGGPSQTSDCFPSTWDPTLTYGGTQCPPQYTSACQGTDSAAAVTCCPTGAYSFACQPENWQPGVHAENFRCQSKHTSGGTIVITRTDLKKNTVAVETKTRSTHEHLFALAMIYATPTSIATSSTITAPPTTDSSLTPEASSQAESSQSSSTLSKGEAAGIGVGVAVAVLMLASFLAWFLKRRRTSSRNQAQESNMEEYIDSPPPPMPRLPPGELPSFKEPSELNTEGSIPYYNLHELPAK</sequence>
<proteinExistence type="predicted"/>
<reference evidence="1 2" key="1">
    <citation type="journal article" date="2022" name="New Phytol.">
        <title>Ecological generalism drives hyperdiversity of secondary metabolite gene clusters in xylarialean endophytes.</title>
        <authorList>
            <person name="Franco M.E.E."/>
            <person name="Wisecaver J.H."/>
            <person name="Arnold A.E."/>
            <person name="Ju Y.M."/>
            <person name="Slot J.C."/>
            <person name="Ahrendt S."/>
            <person name="Moore L.P."/>
            <person name="Eastman K.E."/>
            <person name="Scott K."/>
            <person name="Konkel Z."/>
            <person name="Mondo S.J."/>
            <person name="Kuo A."/>
            <person name="Hayes R.D."/>
            <person name="Haridas S."/>
            <person name="Andreopoulos B."/>
            <person name="Riley R."/>
            <person name="LaButti K."/>
            <person name="Pangilinan J."/>
            <person name="Lipzen A."/>
            <person name="Amirebrahimi M."/>
            <person name="Yan J."/>
            <person name="Adam C."/>
            <person name="Keymanesh K."/>
            <person name="Ng V."/>
            <person name="Louie K."/>
            <person name="Northen T."/>
            <person name="Drula E."/>
            <person name="Henrissat B."/>
            <person name="Hsieh H.M."/>
            <person name="Youens-Clark K."/>
            <person name="Lutzoni F."/>
            <person name="Miadlikowska J."/>
            <person name="Eastwood D.C."/>
            <person name="Hamelin R.C."/>
            <person name="Grigoriev I.V."/>
            <person name="U'Ren J.M."/>
        </authorList>
    </citation>
    <scope>NUCLEOTIDE SEQUENCE [LARGE SCALE GENOMIC DNA]</scope>
    <source>
        <strain evidence="1 2">CBS 119005</strain>
    </source>
</reference>
<gene>
    <name evidence="1" type="ORF">F4820DRAFT_154509</name>
</gene>
<evidence type="ECO:0000313" key="1">
    <source>
        <dbReference type="EMBL" id="KAI4868237.1"/>
    </source>
</evidence>
<dbReference type="EMBL" id="MU393440">
    <property type="protein sequence ID" value="KAI4868237.1"/>
    <property type="molecule type" value="Genomic_DNA"/>
</dbReference>
<protein>
    <submittedName>
        <fullName evidence="1">Uncharacterized protein</fullName>
    </submittedName>
</protein>
<evidence type="ECO:0000313" key="2">
    <source>
        <dbReference type="Proteomes" id="UP001497700"/>
    </source>
</evidence>